<proteinExistence type="predicted"/>
<dbReference type="GO" id="GO:0005737">
    <property type="term" value="C:cytoplasm"/>
    <property type="evidence" value="ECO:0007669"/>
    <property type="project" value="TreeGrafter"/>
</dbReference>
<dbReference type="InterPro" id="IPR036663">
    <property type="entry name" value="Fumarylacetoacetase_C_sf"/>
</dbReference>
<dbReference type="Gene3D" id="3.90.850.10">
    <property type="entry name" value="Fumarylacetoacetase-like, C-terminal domain"/>
    <property type="match status" value="1"/>
</dbReference>
<dbReference type="InterPro" id="IPR011234">
    <property type="entry name" value="Fumarylacetoacetase-like_C"/>
</dbReference>
<dbReference type="Proteomes" id="UP000283128">
    <property type="component" value="Unassembled WGS sequence"/>
</dbReference>
<evidence type="ECO:0000313" key="3">
    <source>
        <dbReference type="EMBL" id="RVU23235.1"/>
    </source>
</evidence>
<dbReference type="GO" id="GO:0008684">
    <property type="term" value="F:2-oxopent-4-enoate hydratase activity"/>
    <property type="evidence" value="ECO:0007669"/>
    <property type="project" value="TreeGrafter"/>
</dbReference>
<dbReference type="OrthoDB" id="9792137at2"/>
<keyword evidence="1" id="KW-0456">Lyase</keyword>
<dbReference type="PANTHER" id="PTHR30143:SF0">
    <property type="entry name" value="2-KETO-4-PENTENOATE HYDRATASE"/>
    <property type="match status" value="1"/>
</dbReference>
<dbReference type="Pfam" id="PF01557">
    <property type="entry name" value="FAA_hydrolase"/>
    <property type="match status" value="1"/>
</dbReference>
<dbReference type="InterPro" id="IPR050772">
    <property type="entry name" value="Hydratase-Decarb/MhpD_sf"/>
</dbReference>
<dbReference type="PANTHER" id="PTHR30143">
    <property type="entry name" value="ACID HYDRATASE"/>
    <property type="match status" value="1"/>
</dbReference>
<evidence type="ECO:0000259" key="2">
    <source>
        <dbReference type="Pfam" id="PF01557"/>
    </source>
</evidence>
<dbReference type="SUPFAM" id="SSF56529">
    <property type="entry name" value="FAH"/>
    <property type="match status" value="1"/>
</dbReference>
<dbReference type="AlphaFoldDB" id="A0A3S2YZJ1"/>
<evidence type="ECO:0000256" key="1">
    <source>
        <dbReference type="ARBA" id="ARBA00023239"/>
    </source>
</evidence>
<dbReference type="EMBL" id="RZYA01000008">
    <property type="protein sequence ID" value="RVU23235.1"/>
    <property type="molecule type" value="Genomic_DNA"/>
</dbReference>
<protein>
    <submittedName>
        <fullName evidence="3">4-oxalocrotonate decarboxylase</fullName>
    </submittedName>
</protein>
<keyword evidence="4" id="KW-1185">Reference proteome</keyword>
<comment type="caution">
    <text evidence="3">The sequence shown here is derived from an EMBL/GenBank/DDBJ whole genome shotgun (WGS) entry which is preliminary data.</text>
</comment>
<organism evidence="3 4">
    <name type="scientific">Streptomyces antnestii</name>
    <dbReference type="NCBI Taxonomy" id="2494256"/>
    <lineage>
        <taxon>Bacteria</taxon>
        <taxon>Bacillati</taxon>
        <taxon>Actinomycetota</taxon>
        <taxon>Actinomycetes</taxon>
        <taxon>Kitasatosporales</taxon>
        <taxon>Streptomycetaceae</taxon>
        <taxon>Streptomyces</taxon>
    </lineage>
</organism>
<accession>A0A3S2YZJ1</accession>
<gene>
    <name evidence="3" type="ORF">EOT10_19695</name>
</gene>
<name>A0A3S2YZJ1_9ACTN</name>
<reference evidence="3 4" key="1">
    <citation type="submission" date="2019-01" db="EMBL/GenBank/DDBJ databases">
        <title>Genome sequences of Streptomyces and Rhizobium isolates collected from root and soil.</title>
        <authorList>
            <person name="Chhettri S."/>
            <person name="Sevigny J.L."/>
            <person name="Sen A."/>
            <person name="Ennis N."/>
            <person name="Tisa L."/>
        </authorList>
    </citation>
    <scope>NUCLEOTIDE SEQUENCE [LARGE SCALE GENOMIC DNA]</scope>
    <source>
        <strain evidence="3 4">San01</strain>
    </source>
</reference>
<feature type="domain" description="Fumarylacetoacetase-like C-terminal" evidence="2">
    <location>
        <begin position="88"/>
        <end position="254"/>
    </location>
</feature>
<evidence type="ECO:0000313" key="4">
    <source>
        <dbReference type="Proteomes" id="UP000283128"/>
    </source>
</evidence>
<dbReference type="RefSeq" id="WP_127829518.1">
    <property type="nucleotide sequence ID" value="NZ_RZYA01000008.1"/>
</dbReference>
<sequence length="259" mass="27232">MWDIDRVADELTHRAAQRRAGGRITTEWPDLDLARAYAAQDRLVRRRVEEQADHVLGVKLGLTSEAKQRRMGISAPLTAWVTRGMQLAPGAPLEIASLIHPRVEPEIVFEMGEDLAGPGVTLESAMSAVKSVRAGLEVIDSRFTDFSFALPDVVADNASAAAYVLGDVVVPPDSIDLVAEPCTLAVDDEPVAKATGAAVQGHPGEALALAANALGERGHRIKKGSLVLTGGLTDAVFLTQGSTVTASFGHLGSVSLTGI</sequence>